<keyword evidence="1" id="KW-0472">Membrane</keyword>
<organism evidence="2 3">
    <name type="scientific">Candidatus Wallbacteria bacterium HGW-Wallbacteria-1</name>
    <dbReference type="NCBI Taxonomy" id="2013854"/>
    <lineage>
        <taxon>Bacteria</taxon>
        <taxon>Candidatus Walliibacteriota</taxon>
    </lineage>
</organism>
<sequence length="545" mass="59894">MNRSSADSNCSVNSEKSGNIVNILRKGFRFFIGALLVIGFLRGGMVSAFELAVDFNGNKELSEMSSSGIREMAACTIELARAEEAEGCWNGRTVEALETAIEAMNYLRVNDAEGFGREGDFVLNDLRGLVARISQEIDERDGGRVRTWKTEAAGRKTGDWTVLVYAVTDSFLLDTVMADIDEMEGSGCGSSVEVMVQLDSGNHDAVRYRVAADGMDGKVTSPIVEHLGQLDCGNWKSLYDFVAWGISAAPSRRVALVLHGCLGNLGYGAPESLSTDTDTDTEAETLMADRLRGRENGARYMGISHMGKALTAISELLGRRIDLVLVDDSSGSNLEKLYEYRSCVSHWVASAGFVPTDNFPYHTILGYLVSNPDCSLDEISIKAVEFFAESYKSYCNLPFGFGATLTAWDLGKVDDMCERMKTLGALLEKRCKKGEWRSAVLVAAEKSLGCMGSEHPDLIEWFGNLSGAVSQDAEVAECVTGIEKSFSETRLAHHGAGRFYRRACGISMTITKWFGGYGHYDTAKYRNLKWSKYSNWIKFLIRLSK</sequence>
<evidence type="ECO:0000313" key="2">
    <source>
        <dbReference type="EMBL" id="PKK89999.1"/>
    </source>
</evidence>
<comment type="caution">
    <text evidence="2">The sequence shown here is derived from an EMBL/GenBank/DDBJ whole genome shotgun (WGS) entry which is preliminary data.</text>
</comment>
<name>A0A2N1PNV0_9BACT</name>
<dbReference type="AlphaFoldDB" id="A0A2N1PNV0"/>
<dbReference type="Proteomes" id="UP000233256">
    <property type="component" value="Unassembled WGS sequence"/>
</dbReference>
<proteinExistence type="predicted"/>
<dbReference type="EMBL" id="PGXC01000009">
    <property type="protein sequence ID" value="PKK89999.1"/>
    <property type="molecule type" value="Genomic_DNA"/>
</dbReference>
<keyword evidence="1" id="KW-0812">Transmembrane</keyword>
<evidence type="ECO:0000256" key="1">
    <source>
        <dbReference type="SAM" id="Phobius"/>
    </source>
</evidence>
<reference evidence="2 3" key="1">
    <citation type="journal article" date="2017" name="ISME J.">
        <title>Potential for microbial H2 and metal transformations associated with novel bacteria and archaea in deep terrestrial subsurface sediments.</title>
        <authorList>
            <person name="Hernsdorf A.W."/>
            <person name="Amano Y."/>
            <person name="Miyakawa K."/>
            <person name="Ise K."/>
            <person name="Suzuki Y."/>
            <person name="Anantharaman K."/>
            <person name="Probst A."/>
            <person name="Burstein D."/>
            <person name="Thomas B.C."/>
            <person name="Banfield J.F."/>
        </authorList>
    </citation>
    <scope>NUCLEOTIDE SEQUENCE [LARGE SCALE GENOMIC DNA]</scope>
    <source>
        <strain evidence="2">HGW-Wallbacteria-1</strain>
    </source>
</reference>
<evidence type="ECO:0000313" key="3">
    <source>
        <dbReference type="Proteomes" id="UP000233256"/>
    </source>
</evidence>
<dbReference type="InterPro" id="IPR005077">
    <property type="entry name" value="Peptidase_C11"/>
</dbReference>
<accession>A0A2N1PNV0</accession>
<dbReference type="Pfam" id="PF03415">
    <property type="entry name" value="Peptidase_C11"/>
    <property type="match status" value="1"/>
</dbReference>
<keyword evidence="1" id="KW-1133">Transmembrane helix</keyword>
<dbReference type="PANTHER" id="PTHR37835:SF1">
    <property type="entry name" value="ALPHA-CLOSTRIPAIN"/>
    <property type="match status" value="1"/>
</dbReference>
<feature type="transmembrane region" description="Helical" evidence="1">
    <location>
        <begin position="30"/>
        <end position="49"/>
    </location>
</feature>
<dbReference type="Gene3D" id="3.40.50.11970">
    <property type="match status" value="1"/>
</dbReference>
<gene>
    <name evidence="2" type="ORF">CVV64_11785</name>
</gene>
<protein>
    <submittedName>
        <fullName evidence="2">Uncharacterized protein</fullName>
    </submittedName>
</protein>
<dbReference type="PANTHER" id="PTHR37835">
    <property type="entry name" value="ALPHA-CLOSTRIPAIN"/>
    <property type="match status" value="1"/>
</dbReference>